<keyword evidence="1" id="KW-0732">Signal</keyword>
<dbReference type="PANTHER" id="PTHR45036">
    <property type="entry name" value="METHYLTRANSFERASE LIKE 7B"/>
    <property type="match status" value="1"/>
</dbReference>
<dbReference type="PANTHER" id="PTHR45036:SF1">
    <property type="entry name" value="METHYLTRANSFERASE LIKE 7A"/>
    <property type="match status" value="1"/>
</dbReference>
<protein>
    <recommendedName>
        <fullName evidence="4">S-adenosyl-L-methionine-dependent methyltransferase</fullName>
    </recommendedName>
</protein>
<evidence type="ECO:0008006" key="4">
    <source>
        <dbReference type="Google" id="ProtNLM"/>
    </source>
</evidence>
<evidence type="ECO:0000313" key="2">
    <source>
        <dbReference type="EMBL" id="KAF9066189.1"/>
    </source>
</evidence>
<accession>A0A9P5PMZ8</accession>
<sequence>MKLSLAVALLGDLNLALKAALLPTVRDVIARPKLLLMPKILSQTFMAHVWTVFGAGTDEAARAVKENLITLHARGVVLDIGAAGHGHTVTYLQRRKVHKYVALEPNVLMHQRIRENANLAGYTEGNGSLIILPYGADNAPAIIQTLSSVDGPPFDTLVSVLTMCSIRDSQRVLTRLVAEVLKPGGQLLFYEHVLSPRADVAWWQRFWSPLWKVWFDGCRLDCPTHLWIDGMMTPDVHGTLKSMWSERKVWGKEGEPDENLFWHRVGQYIKNVE</sequence>
<dbReference type="SUPFAM" id="SSF53335">
    <property type="entry name" value="S-adenosyl-L-methionine-dependent methyltransferases"/>
    <property type="match status" value="1"/>
</dbReference>
<evidence type="ECO:0000256" key="1">
    <source>
        <dbReference type="SAM" id="SignalP"/>
    </source>
</evidence>
<dbReference type="AlphaFoldDB" id="A0A9P5PMZ8"/>
<evidence type="ECO:0000313" key="3">
    <source>
        <dbReference type="Proteomes" id="UP000772434"/>
    </source>
</evidence>
<proteinExistence type="predicted"/>
<feature type="chain" id="PRO_5040165427" description="S-adenosyl-L-methionine-dependent methyltransferase" evidence="1">
    <location>
        <begin position="31"/>
        <end position="273"/>
    </location>
</feature>
<reference evidence="2" key="1">
    <citation type="submission" date="2020-11" db="EMBL/GenBank/DDBJ databases">
        <authorList>
            <consortium name="DOE Joint Genome Institute"/>
            <person name="Ahrendt S."/>
            <person name="Riley R."/>
            <person name="Andreopoulos W."/>
            <person name="Labutti K."/>
            <person name="Pangilinan J."/>
            <person name="Ruiz-Duenas F.J."/>
            <person name="Barrasa J.M."/>
            <person name="Sanchez-Garcia M."/>
            <person name="Camarero S."/>
            <person name="Miyauchi S."/>
            <person name="Serrano A."/>
            <person name="Linde D."/>
            <person name="Babiker R."/>
            <person name="Drula E."/>
            <person name="Ayuso-Fernandez I."/>
            <person name="Pacheco R."/>
            <person name="Padilla G."/>
            <person name="Ferreira P."/>
            <person name="Barriuso J."/>
            <person name="Kellner H."/>
            <person name="Castanera R."/>
            <person name="Alfaro M."/>
            <person name="Ramirez L."/>
            <person name="Pisabarro A.G."/>
            <person name="Kuo A."/>
            <person name="Tritt A."/>
            <person name="Lipzen A."/>
            <person name="He G."/>
            <person name="Yan M."/>
            <person name="Ng V."/>
            <person name="Cullen D."/>
            <person name="Martin F."/>
            <person name="Rosso M.-N."/>
            <person name="Henrissat B."/>
            <person name="Hibbett D."/>
            <person name="Martinez A.T."/>
            <person name="Grigoriev I.V."/>
        </authorList>
    </citation>
    <scope>NUCLEOTIDE SEQUENCE</scope>
    <source>
        <strain evidence="2">AH 40177</strain>
    </source>
</reference>
<dbReference type="Pfam" id="PF13489">
    <property type="entry name" value="Methyltransf_23"/>
    <property type="match status" value="1"/>
</dbReference>
<feature type="signal peptide" evidence="1">
    <location>
        <begin position="1"/>
        <end position="30"/>
    </location>
</feature>
<comment type="caution">
    <text evidence="2">The sequence shown here is derived from an EMBL/GenBank/DDBJ whole genome shotgun (WGS) entry which is preliminary data.</text>
</comment>
<dbReference type="Proteomes" id="UP000772434">
    <property type="component" value="Unassembled WGS sequence"/>
</dbReference>
<name>A0A9P5PMZ8_9AGAR</name>
<gene>
    <name evidence="2" type="ORF">BDP27DRAFT_1227855</name>
</gene>
<dbReference type="InterPro" id="IPR029063">
    <property type="entry name" value="SAM-dependent_MTases_sf"/>
</dbReference>
<dbReference type="InterPro" id="IPR052356">
    <property type="entry name" value="Thiol_S-MT"/>
</dbReference>
<dbReference type="EMBL" id="JADNRY010000091">
    <property type="protein sequence ID" value="KAF9066189.1"/>
    <property type="molecule type" value="Genomic_DNA"/>
</dbReference>
<dbReference type="OrthoDB" id="540004at2759"/>
<organism evidence="2 3">
    <name type="scientific">Rhodocollybia butyracea</name>
    <dbReference type="NCBI Taxonomy" id="206335"/>
    <lineage>
        <taxon>Eukaryota</taxon>
        <taxon>Fungi</taxon>
        <taxon>Dikarya</taxon>
        <taxon>Basidiomycota</taxon>
        <taxon>Agaricomycotina</taxon>
        <taxon>Agaricomycetes</taxon>
        <taxon>Agaricomycetidae</taxon>
        <taxon>Agaricales</taxon>
        <taxon>Marasmiineae</taxon>
        <taxon>Omphalotaceae</taxon>
        <taxon>Rhodocollybia</taxon>
    </lineage>
</organism>
<dbReference type="CDD" id="cd02440">
    <property type="entry name" value="AdoMet_MTases"/>
    <property type="match status" value="1"/>
</dbReference>
<keyword evidence="3" id="KW-1185">Reference proteome</keyword>
<dbReference type="Gene3D" id="3.40.50.150">
    <property type="entry name" value="Vaccinia Virus protein VP39"/>
    <property type="match status" value="1"/>
</dbReference>